<dbReference type="PANTHER" id="PTHR43143">
    <property type="entry name" value="METALLOPHOSPHOESTERASE, CALCINEURIN SUPERFAMILY"/>
    <property type="match status" value="1"/>
</dbReference>
<dbReference type="InterPro" id="IPR029052">
    <property type="entry name" value="Metallo-depent_PP-like"/>
</dbReference>
<keyword evidence="2" id="KW-0732">Signal</keyword>
<dbReference type="Gene3D" id="2.60.120.200">
    <property type="match status" value="1"/>
</dbReference>
<dbReference type="InterPro" id="IPR051918">
    <property type="entry name" value="STPP_CPPED1"/>
</dbReference>
<gene>
    <name evidence="4" type="ORF">N24_3117</name>
</gene>
<dbReference type="SUPFAM" id="SSF56300">
    <property type="entry name" value="Metallo-dependent phosphatases"/>
    <property type="match status" value="1"/>
</dbReference>
<protein>
    <submittedName>
        <fullName evidence="4">LPXTG-motif cell wall anchor domain-containing protein</fullName>
    </submittedName>
</protein>
<reference evidence="4 5" key="1">
    <citation type="submission" date="2016-02" db="EMBL/GenBank/DDBJ databases">
        <title>Corynebacterium glutamicum N24 whole genome sequencing project.</title>
        <authorList>
            <person name="Matsutani M."/>
            <person name="Nangtapong N."/>
            <person name="Yakushi T."/>
            <person name="Matsushita K."/>
        </authorList>
    </citation>
    <scope>NUCLEOTIDE SEQUENCE [LARGE SCALE GENOMIC DNA]</scope>
    <source>
        <strain evidence="4 5">N24</strain>
    </source>
</reference>
<dbReference type="KEGG" id="csur:N24_3117"/>
<keyword evidence="1" id="KW-0472">Membrane</keyword>
<dbReference type="Proteomes" id="UP000218244">
    <property type="component" value="Chromosome"/>
</dbReference>
<dbReference type="Pfam" id="PF00149">
    <property type="entry name" value="Metallophos"/>
    <property type="match status" value="1"/>
</dbReference>
<dbReference type="Pfam" id="PF13385">
    <property type="entry name" value="Laminin_G_3"/>
    <property type="match status" value="1"/>
</dbReference>
<evidence type="ECO:0000259" key="3">
    <source>
        <dbReference type="Pfam" id="PF00149"/>
    </source>
</evidence>
<feature type="chain" id="PRO_5007902519" evidence="2">
    <location>
        <begin position="27"/>
        <end position="711"/>
    </location>
</feature>
<dbReference type="InterPro" id="IPR004843">
    <property type="entry name" value="Calcineurin-like_PHP"/>
</dbReference>
<evidence type="ECO:0000313" key="5">
    <source>
        <dbReference type="Proteomes" id="UP000218244"/>
    </source>
</evidence>
<evidence type="ECO:0000256" key="1">
    <source>
        <dbReference type="SAM" id="Phobius"/>
    </source>
</evidence>
<evidence type="ECO:0000313" key="4">
    <source>
        <dbReference type="EMBL" id="BAU97379.1"/>
    </source>
</evidence>
<dbReference type="SUPFAM" id="SSF49899">
    <property type="entry name" value="Concanavalin A-like lectins/glucanases"/>
    <property type="match status" value="1"/>
</dbReference>
<keyword evidence="1" id="KW-0812">Transmembrane</keyword>
<evidence type="ECO:0000256" key="2">
    <source>
        <dbReference type="SAM" id="SignalP"/>
    </source>
</evidence>
<feature type="domain" description="Calcineurin-like phosphoesterase" evidence="3">
    <location>
        <begin position="65"/>
        <end position="250"/>
    </location>
</feature>
<proteinExistence type="predicted"/>
<sequence>MTSRRYTSAVLIAALAFGSAVSVAHAQDTDLGSRFTLGVLPDTQFYSRYSTPDTGNLYEQRYGSEPFATQTQWLVDNQEELNIPFTTHLGDVVDQSPVIQEWEVADRSMQILEEGGMNYSILPGNHDITSNGTPTRFTEYFSAERAAGNDTFGERYGEANNESEFHIFNAEGQQYLVLALAWRADNAALAWAQSVIDAHPTLPVILTSHEISNIDANGDIFLSDSYGQGLWDSFISKNDQIFLTISGHHHGAGYRIDRNEAGHDVVNVLQDNQMAYQGGNGILGLIQFDLSGSSLDMTALSPWVAAKPADSLNQFDHLIPEGSGDSWSVDMDFAERFDGFAPEWTIGDENDPDYAVKAREIVSAGYIPPTIEAGDLPVNNDDFPQVANTAVHWRPGSTTIDGMQAQDGQAVAPGAVIPDIANGDDMVRAELNIRGAEGSQATDITYVAGDTHELSSDTGSLKWVDPAGNSQRLNWFETAADAAINSEDFEDGYTFETFIKIDDAFDGDNHWMGAISRQGERGVIAENMPEGEEPPAALAVSSLRELQWTTVATEGTTTGTSNWSHEVPKGEWLHVAIVNNPDTDTVEMFVNGAPILRDVIGAEGLATAGEAWLIGANMWEADPANPWFGQVGETRIVHGAIDQDQWLTARAADHGIPAEPSGSTAGSSTGGFLGVFAAITGIIGGAIALFTLNHPVINQLKDQLRSFGLNF</sequence>
<organism evidence="4 5">
    <name type="scientific">Corynebacterium suranareeae</name>
    <dbReference type="NCBI Taxonomy" id="2506452"/>
    <lineage>
        <taxon>Bacteria</taxon>
        <taxon>Bacillati</taxon>
        <taxon>Actinomycetota</taxon>
        <taxon>Actinomycetes</taxon>
        <taxon>Mycobacteriales</taxon>
        <taxon>Corynebacteriaceae</taxon>
        <taxon>Corynebacterium</taxon>
    </lineage>
</organism>
<dbReference type="RefSeq" id="WP_096459290.1">
    <property type="nucleotide sequence ID" value="NZ_AP017369.1"/>
</dbReference>
<dbReference type="AlphaFoldDB" id="A0A169SBI1"/>
<keyword evidence="1" id="KW-1133">Transmembrane helix</keyword>
<dbReference type="GO" id="GO:0016787">
    <property type="term" value="F:hydrolase activity"/>
    <property type="evidence" value="ECO:0007669"/>
    <property type="project" value="InterPro"/>
</dbReference>
<feature type="signal peptide" evidence="2">
    <location>
        <begin position="1"/>
        <end position="26"/>
    </location>
</feature>
<dbReference type="InterPro" id="IPR013320">
    <property type="entry name" value="ConA-like_dom_sf"/>
</dbReference>
<accession>A0A169SBI1</accession>
<dbReference type="EMBL" id="AP017369">
    <property type="protein sequence ID" value="BAU97379.1"/>
    <property type="molecule type" value="Genomic_DNA"/>
</dbReference>
<feature type="transmembrane region" description="Helical" evidence="1">
    <location>
        <begin position="671"/>
        <end position="692"/>
    </location>
</feature>
<keyword evidence="5" id="KW-1185">Reference proteome</keyword>
<name>A0A169SBI1_9CORY</name>
<dbReference type="PANTHER" id="PTHR43143:SF5">
    <property type="entry name" value="SECRETED PROTEIN"/>
    <property type="match status" value="1"/>
</dbReference>
<dbReference type="Gene3D" id="3.60.21.10">
    <property type="match status" value="1"/>
</dbReference>